<organism evidence="1 2">
    <name type="scientific">Methylorubrum extorquens</name>
    <name type="common">Methylobacterium dichloromethanicum</name>
    <name type="synonym">Methylobacterium extorquens</name>
    <dbReference type="NCBI Taxonomy" id="408"/>
    <lineage>
        <taxon>Bacteria</taxon>
        <taxon>Pseudomonadati</taxon>
        <taxon>Pseudomonadota</taxon>
        <taxon>Alphaproteobacteria</taxon>
        <taxon>Hyphomicrobiales</taxon>
        <taxon>Methylobacteriaceae</taxon>
        <taxon>Methylorubrum</taxon>
    </lineage>
</organism>
<sequence length="184" mass="20574">MPYNVINCTTCLKGIGRDLIERRFVPVWSDEERAIFYLPVQFTFGDINDDASSEDFPGLGVALVVPPSQHPAHATLGGAHAILNNEQSALLADAIDVGKKLVLVSREDCFRVSRQRQSYCGLHWIETEQRSGDGVSNGAIVCEIRFPNADLRRNQGIRQKSKPVSLCIIRHTVTPKRRLKYVDD</sequence>
<proteinExistence type="predicted"/>
<evidence type="ECO:0000313" key="1">
    <source>
        <dbReference type="EMBL" id="OHV17654.1"/>
    </source>
</evidence>
<comment type="caution">
    <text evidence="1">The sequence shown here is derived from an EMBL/GenBank/DDBJ whole genome shotgun (WGS) entry which is preliminary data.</text>
</comment>
<evidence type="ECO:0000313" key="2">
    <source>
        <dbReference type="Proteomes" id="UP000180215"/>
    </source>
</evidence>
<dbReference type="EMBL" id="MNAO01000027">
    <property type="protein sequence ID" value="OHV17654.1"/>
    <property type="molecule type" value="Genomic_DNA"/>
</dbReference>
<dbReference type="Proteomes" id="UP000180215">
    <property type="component" value="Unassembled WGS sequence"/>
</dbReference>
<reference evidence="1 2" key="1">
    <citation type="submission" date="2016-10" db="EMBL/GenBank/DDBJ databases">
        <title>Draft genome sequence of Methylobacterium extorquens CP3, a seed endophyte of Crotalaria pumila with plant growth-promoting and metal tolerance properties.</title>
        <authorList>
            <person name="Sanchez-Lopez A.S."/>
            <person name="Van Hamme J.D."/>
            <person name="Thijs S."/>
            <person name="Mcammond B.M."/>
            <person name="Stevens V."/>
            <person name="Gonzalez-Chavez M.D.C."/>
            <person name="Vangronsveld J."/>
        </authorList>
    </citation>
    <scope>NUCLEOTIDE SEQUENCE [LARGE SCALE GENOMIC DNA]</scope>
    <source>
        <strain evidence="1 2">CP3</strain>
    </source>
</reference>
<protein>
    <submittedName>
        <fullName evidence="1">Uncharacterized protein</fullName>
    </submittedName>
</protein>
<gene>
    <name evidence="1" type="ORF">BK022_04185</name>
</gene>
<dbReference type="AlphaFoldDB" id="A0A1S1PCC2"/>
<name>A0A1S1PCC2_METEX</name>
<accession>A0A1S1PCC2</accession>